<evidence type="ECO:0000313" key="6">
    <source>
        <dbReference type="EMBL" id="MCK8681203.1"/>
    </source>
</evidence>
<feature type="signal peptide" evidence="4">
    <location>
        <begin position="1"/>
        <end position="27"/>
    </location>
</feature>
<dbReference type="Pfam" id="PF01476">
    <property type="entry name" value="LysM"/>
    <property type="match status" value="1"/>
</dbReference>
<feature type="compositionally biased region" description="Pro residues" evidence="3">
    <location>
        <begin position="32"/>
        <end position="42"/>
    </location>
</feature>
<evidence type="ECO:0000256" key="3">
    <source>
        <dbReference type="SAM" id="MobiDB-lite"/>
    </source>
</evidence>
<dbReference type="CDD" id="cd00118">
    <property type="entry name" value="LysM"/>
    <property type="match status" value="1"/>
</dbReference>
<accession>A0ABT0IIP6</accession>
<dbReference type="InterPro" id="IPR036779">
    <property type="entry name" value="LysM_dom_sf"/>
</dbReference>
<gene>
    <name evidence="6" type="ORF">M1O15_28180</name>
</gene>
<evidence type="ECO:0000256" key="4">
    <source>
        <dbReference type="SAM" id="SignalP"/>
    </source>
</evidence>
<name>A0ABT0IIP6_9ACTN</name>
<dbReference type="PROSITE" id="PS51782">
    <property type="entry name" value="LYSM"/>
    <property type="match status" value="1"/>
</dbReference>
<comment type="caution">
    <text evidence="6">The sequence shown here is derived from an EMBL/GenBank/DDBJ whole genome shotgun (WGS) entry which is preliminary data.</text>
</comment>
<dbReference type="SUPFAM" id="SSF53955">
    <property type="entry name" value="Lysozyme-like"/>
    <property type="match status" value="1"/>
</dbReference>
<dbReference type="InterPro" id="IPR010618">
    <property type="entry name" value="RPF"/>
</dbReference>
<proteinExistence type="inferred from homology"/>
<feature type="chain" id="PRO_5045052233" evidence="4">
    <location>
        <begin position="28"/>
        <end position="187"/>
    </location>
</feature>
<dbReference type="RefSeq" id="WP_248637031.1">
    <property type="nucleotide sequence ID" value="NZ_JALPTH010000037.1"/>
</dbReference>
<reference evidence="6 7" key="1">
    <citation type="submission" date="2022-04" db="EMBL/GenBank/DDBJ databases">
        <title>Streptomyces sp. nov. LCR6-01 isolated from Lichen of Dirinaria sp.</title>
        <authorList>
            <person name="Kanchanasin P."/>
            <person name="Tanasupawat S."/>
            <person name="Phongsopitanun W."/>
        </authorList>
    </citation>
    <scope>NUCLEOTIDE SEQUENCE [LARGE SCALE GENOMIC DNA]</scope>
    <source>
        <strain evidence="6 7">LCR6-01</strain>
    </source>
</reference>
<dbReference type="EMBL" id="JALPTH010000037">
    <property type="protein sequence ID" value="MCK8681203.1"/>
    <property type="molecule type" value="Genomic_DNA"/>
</dbReference>
<dbReference type="Gene3D" id="1.10.530.10">
    <property type="match status" value="1"/>
</dbReference>
<feature type="region of interest" description="Disordered" evidence="3">
    <location>
        <begin position="28"/>
        <end position="48"/>
    </location>
</feature>
<keyword evidence="4" id="KW-0732">Signal</keyword>
<evidence type="ECO:0000313" key="7">
    <source>
        <dbReference type="Proteomes" id="UP001522868"/>
    </source>
</evidence>
<dbReference type="Pfam" id="PF06737">
    <property type="entry name" value="Transglycosylas"/>
    <property type="match status" value="1"/>
</dbReference>
<dbReference type="SUPFAM" id="SSF54106">
    <property type="entry name" value="LysM domain"/>
    <property type="match status" value="1"/>
</dbReference>
<evidence type="ECO:0000259" key="5">
    <source>
        <dbReference type="PROSITE" id="PS51782"/>
    </source>
</evidence>
<dbReference type="SMART" id="SM00257">
    <property type="entry name" value="LysM"/>
    <property type="match status" value="1"/>
</dbReference>
<protein>
    <submittedName>
        <fullName evidence="6">LysM peptidoglycan-binding domain-containing protein</fullName>
    </submittedName>
</protein>
<sequence>MPKIRFWPVLVPAVLLLLAGPAPTALAAAPGGHPPPPAPGPGAAPTAADCRTDQWPWGCVADCESGGRWHINTGNGYYGGLQFRQSTWEAYGGLKYATRADLATKQEQITVAQEVLRWQGWAAWPSCSKQYGLSGRAHTVQPGDTLSAVARRFKVPGGWKALYQANAKAIGTDPNRIRPGTLLSLPL</sequence>
<dbReference type="InterPro" id="IPR023346">
    <property type="entry name" value="Lysozyme-like_dom_sf"/>
</dbReference>
<dbReference type="CDD" id="cd13925">
    <property type="entry name" value="RPF"/>
    <property type="match status" value="1"/>
</dbReference>
<keyword evidence="2" id="KW-0378">Hydrolase</keyword>
<keyword evidence="7" id="KW-1185">Reference proteome</keyword>
<dbReference type="Proteomes" id="UP001522868">
    <property type="component" value="Unassembled WGS sequence"/>
</dbReference>
<comment type="similarity">
    <text evidence="1">Belongs to the transglycosylase family. Rpf subfamily.</text>
</comment>
<dbReference type="InterPro" id="IPR018392">
    <property type="entry name" value="LysM"/>
</dbReference>
<organism evidence="6 7">
    <name type="scientific">Streptomyces lichenis</name>
    <dbReference type="NCBI Taxonomy" id="2306967"/>
    <lineage>
        <taxon>Bacteria</taxon>
        <taxon>Bacillati</taxon>
        <taxon>Actinomycetota</taxon>
        <taxon>Actinomycetes</taxon>
        <taxon>Kitasatosporales</taxon>
        <taxon>Streptomycetaceae</taxon>
        <taxon>Streptomyces</taxon>
    </lineage>
</organism>
<feature type="domain" description="LysM" evidence="5">
    <location>
        <begin position="136"/>
        <end position="185"/>
    </location>
</feature>
<evidence type="ECO:0000256" key="1">
    <source>
        <dbReference type="ARBA" id="ARBA00010830"/>
    </source>
</evidence>
<evidence type="ECO:0000256" key="2">
    <source>
        <dbReference type="ARBA" id="ARBA00022801"/>
    </source>
</evidence>
<dbReference type="Gene3D" id="3.10.350.10">
    <property type="entry name" value="LysM domain"/>
    <property type="match status" value="1"/>
</dbReference>